<keyword evidence="1" id="KW-1133">Transmembrane helix</keyword>
<keyword evidence="4" id="KW-1185">Reference proteome</keyword>
<dbReference type="STRING" id="118168.MC7420_4505"/>
<protein>
    <recommendedName>
        <fullName evidence="2">Novel STAND NTPase 1 domain-containing protein</fullName>
    </recommendedName>
</protein>
<reference evidence="3 4" key="1">
    <citation type="submission" date="2008-07" db="EMBL/GenBank/DDBJ databases">
        <authorList>
            <person name="Tandeau de Marsac N."/>
            <person name="Ferriera S."/>
            <person name="Johnson J."/>
            <person name="Kravitz S."/>
            <person name="Beeson K."/>
            <person name="Sutton G."/>
            <person name="Rogers Y.-H."/>
            <person name="Friedman R."/>
            <person name="Frazier M."/>
            <person name="Venter J.C."/>
        </authorList>
    </citation>
    <scope>NUCLEOTIDE SEQUENCE [LARGE SCALE GENOMIC DNA]</scope>
    <source>
        <strain evidence="3 4">PCC 7420</strain>
    </source>
</reference>
<dbReference type="InterPro" id="IPR049052">
    <property type="entry name" value="nSTAND1"/>
</dbReference>
<dbReference type="InterPro" id="IPR027417">
    <property type="entry name" value="P-loop_NTPase"/>
</dbReference>
<gene>
    <name evidence="3" type="ORF">MC7420_4505</name>
</gene>
<evidence type="ECO:0000313" key="3">
    <source>
        <dbReference type="EMBL" id="EDX73258.1"/>
    </source>
</evidence>
<dbReference type="AlphaFoldDB" id="B4VY45"/>
<dbReference type="EMBL" id="DS989859">
    <property type="protein sequence ID" value="EDX73258.1"/>
    <property type="molecule type" value="Genomic_DNA"/>
</dbReference>
<sequence>MHSSQQSCPFCAGSMITDPQFFVGRREELDFITSRLVNTQPTSINVVGERRIGKSSLLYHFFQTYEQRVQGAGKNPGNYVVVYLSLQAAQCRQETSFYQAVAQALINRPVVQGNPALATPLQAGTLDRNGFSTAIEEWQAQNVLPVLCLDKFEELLGKPDQFTDEFYDNLRSLMDRNALMLVIASYRNLDVYKRKYRFLSSFFNLGQVLPVAGITEIEATDLIRLPENKIPGATAALSSERQQLGLAWGGRHPLLLQLAGLWLWEAQKQNRPDEWARQKFELEAQRVPHSGVTMRRLSRPMRLLLWLPMKLGRMARFVGDKLDDTSNLIAGTVILIVAILVTLKIVPFEELLQRIKDALGG</sequence>
<feature type="domain" description="Novel STAND NTPase 1" evidence="2">
    <location>
        <begin position="18"/>
        <end position="230"/>
    </location>
</feature>
<evidence type="ECO:0000259" key="2">
    <source>
        <dbReference type="Pfam" id="PF20703"/>
    </source>
</evidence>
<organism evidence="3 4">
    <name type="scientific">Coleofasciculus chthonoplastes PCC 7420</name>
    <dbReference type="NCBI Taxonomy" id="118168"/>
    <lineage>
        <taxon>Bacteria</taxon>
        <taxon>Bacillati</taxon>
        <taxon>Cyanobacteriota</taxon>
        <taxon>Cyanophyceae</taxon>
        <taxon>Coleofasciculales</taxon>
        <taxon>Coleofasciculaceae</taxon>
        <taxon>Coleofasciculus</taxon>
    </lineage>
</organism>
<evidence type="ECO:0000256" key="1">
    <source>
        <dbReference type="SAM" id="Phobius"/>
    </source>
</evidence>
<name>B4VY45_9CYAN</name>
<dbReference type="Gene3D" id="3.40.50.300">
    <property type="entry name" value="P-loop containing nucleotide triphosphate hydrolases"/>
    <property type="match status" value="1"/>
</dbReference>
<proteinExistence type="predicted"/>
<dbReference type="eggNOG" id="COG1672">
    <property type="taxonomic scope" value="Bacteria"/>
</dbReference>
<keyword evidence="1" id="KW-0812">Transmembrane</keyword>
<accession>B4VY45</accession>
<keyword evidence="1" id="KW-0472">Membrane</keyword>
<dbReference type="Pfam" id="PF20703">
    <property type="entry name" value="nSTAND1"/>
    <property type="match status" value="1"/>
</dbReference>
<evidence type="ECO:0000313" key="4">
    <source>
        <dbReference type="Proteomes" id="UP000003835"/>
    </source>
</evidence>
<dbReference type="OrthoDB" id="446165at2"/>
<feature type="transmembrane region" description="Helical" evidence="1">
    <location>
        <begin position="325"/>
        <end position="346"/>
    </location>
</feature>
<dbReference type="HOGENOM" id="CLU_766644_0_0_3"/>
<dbReference type="Proteomes" id="UP000003835">
    <property type="component" value="Unassembled WGS sequence"/>
</dbReference>
<dbReference type="SUPFAM" id="SSF52540">
    <property type="entry name" value="P-loop containing nucleoside triphosphate hydrolases"/>
    <property type="match status" value="1"/>
</dbReference>